<evidence type="ECO:0000313" key="2">
    <source>
        <dbReference type="Proteomes" id="UP000657918"/>
    </source>
</evidence>
<sequence>MVMEKPPSLAAPAASALTIGPSPNALSFVDTRPRGSVSRIKSRRSFYASDLEKERVFKILEDLSGVW</sequence>
<proteinExistence type="predicted"/>
<gene>
    <name evidence="1" type="ORF">SADUNF_Sadunf11G0033500</name>
</gene>
<evidence type="ECO:0000313" key="1">
    <source>
        <dbReference type="EMBL" id="KAF9672360.1"/>
    </source>
</evidence>
<dbReference type="Proteomes" id="UP000657918">
    <property type="component" value="Chromosome 11"/>
</dbReference>
<name>A0A835JK18_9ROSI</name>
<reference evidence="1 2" key="1">
    <citation type="submission" date="2020-10" db="EMBL/GenBank/DDBJ databases">
        <title>Plant Genome Project.</title>
        <authorList>
            <person name="Zhang R.-G."/>
        </authorList>
    </citation>
    <scope>NUCLEOTIDE SEQUENCE [LARGE SCALE GENOMIC DNA]</scope>
    <source>
        <strain evidence="1">FAFU-HL-1</strain>
        <tissue evidence="1">Leaf</tissue>
    </source>
</reference>
<accession>A0A835JK18</accession>
<organism evidence="1 2">
    <name type="scientific">Salix dunnii</name>
    <dbReference type="NCBI Taxonomy" id="1413687"/>
    <lineage>
        <taxon>Eukaryota</taxon>
        <taxon>Viridiplantae</taxon>
        <taxon>Streptophyta</taxon>
        <taxon>Embryophyta</taxon>
        <taxon>Tracheophyta</taxon>
        <taxon>Spermatophyta</taxon>
        <taxon>Magnoliopsida</taxon>
        <taxon>eudicotyledons</taxon>
        <taxon>Gunneridae</taxon>
        <taxon>Pentapetalae</taxon>
        <taxon>rosids</taxon>
        <taxon>fabids</taxon>
        <taxon>Malpighiales</taxon>
        <taxon>Salicaceae</taxon>
        <taxon>Saliceae</taxon>
        <taxon>Salix</taxon>
    </lineage>
</organism>
<comment type="caution">
    <text evidence="1">The sequence shown here is derived from an EMBL/GenBank/DDBJ whole genome shotgun (WGS) entry which is preliminary data.</text>
</comment>
<dbReference type="AlphaFoldDB" id="A0A835JK18"/>
<dbReference type="EMBL" id="JADGMS010000011">
    <property type="protein sequence ID" value="KAF9672360.1"/>
    <property type="molecule type" value="Genomic_DNA"/>
</dbReference>
<protein>
    <submittedName>
        <fullName evidence="1">Uncharacterized protein</fullName>
    </submittedName>
</protein>
<keyword evidence="2" id="KW-1185">Reference proteome</keyword>